<dbReference type="Proteomes" id="UP000076004">
    <property type="component" value="Unassembled WGS sequence"/>
</dbReference>
<dbReference type="AlphaFoldDB" id="A0A151LED7"/>
<keyword evidence="2" id="KW-0812">Transmembrane</keyword>
<dbReference type="VEuPathDB" id="PlasmoDB:PGABG01_1351100"/>
<dbReference type="RefSeq" id="XP_018640305.1">
    <property type="nucleotide sequence ID" value="XM_018787563.1"/>
</dbReference>
<feature type="region of interest" description="Disordered" evidence="1">
    <location>
        <begin position="250"/>
        <end position="286"/>
    </location>
</feature>
<keyword evidence="2" id="KW-0472">Membrane</keyword>
<proteinExistence type="predicted"/>
<name>A0A151LED7_9APIC</name>
<evidence type="ECO:0000313" key="3">
    <source>
        <dbReference type="EMBL" id="KYN97300.1"/>
    </source>
</evidence>
<keyword evidence="2" id="KW-1133">Transmembrane helix</keyword>
<feature type="transmembrane region" description="Helical" evidence="2">
    <location>
        <begin position="214"/>
        <end position="235"/>
    </location>
</feature>
<feature type="region of interest" description="Disordered" evidence="1">
    <location>
        <begin position="117"/>
        <end position="157"/>
    </location>
</feature>
<protein>
    <submittedName>
        <fullName evidence="3">Putative exported protein</fullName>
    </submittedName>
</protein>
<feature type="compositionally biased region" description="Polar residues" evidence="1">
    <location>
        <begin position="147"/>
        <end position="157"/>
    </location>
</feature>
<reference evidence="3 4" key="1">
    <citation type="journal article" date="2016" name="Nat. Commun.">
        <title>Genomes of cryptic chimpanzee Plasmodium species reveal key evolutionary events leading to human malaria.</title>
        <authorList>
            <person name="Sundararaman S.A."/>
            <person name="Plenderleith L.J."/>
            <person name="Liu W."/>
            <person name="Loy D.E."/>
            <person name="Learn G.H."/>
            <person name="Li Y."/>
            <person name="Shaw K.S."/>
            <person name="Ayouba A."/>
            <person name="Peeters M."/>
            <person name="Speede S."/>
            <person name="Shaw G.M."/>
            <person name="Bushman F.D."/>
            <person name="Brisson D."/>
            <person name="Rayner J.C."/>
            <person name="Sharp P.M."/>
            <person name="Hahn B.H."/>
        </authorList>
    </citation>
    <scope>NUCLEOTIDE SEQUENCE [LARGE SCALE GENOMIC DNA]</scope>
    <source>
        <strain evidence="3 4">SY75</strain>
    </source>
</reference>
<organism evidence="3 4">
    <name type="scientific">Plasmodium gaboni</name>
    <dbReference type="NCBI Taxonomy" id="647221"/>
    <lineage>
        <taxon>Eukaryota</taxon>
        <taxon>Sar</taxon>
        <taxon>Alveolata</taxon>
        <taxon>Apicomplexa</taxon>
        <taxon>Aconoidasida</taxon>
        <taxon>Haemosporida</taxon>
        <taxon>Plasmodiidae</taxon>
        <taxon>Plasmodium</taxon>
        <taxon>Plasmodium (Laverania)</taxon>
    </lineage>
</organism>
<gene>
    <name evidence="3" type="ORF">PGSY75_1353100</name>
</gene>
<dbReference type="EMBL" id="LVLB01000014">
    <property type="protein sequence ID" value="KYN97300.1"/>
    <property type="molecule type" value="Genomic_DNA"/>
</dbReference>
<accession>A0A151LED7</accession>
<dbReference type="KEGG" id="pgab:PGSY75_1353100"/>
<feature type="compositionally biased region" description="Polar residues" evidence="1">
    <location>
        <begin position="123"/>
        <end position="133"/>
    </location>
</feature>
<dbReference type="GeneID" id="29778151"/>
<evidence type="ECO:0000256" key="2">
    <source>
        <dbReference type="SAM" id="Phobius"/>
    </source>
</evidence>
<sequence>MKTYNSVNNIMGFQGEQNSIVPSYNKTSMEKSSNKRNIKGSIYSFHFLVKIFAFSLFIWTLYTSHNGNVSKNADTVNTTQGLSKGRTLAQRDHNEETEDVNLKAYHTGERTGYSEVKHRRTFSHSQEGDSNTFEAREENEVSGDYVEQQNYDDGSSQKNGDFKAVFKKADNFIETKLVSALHPKKNHLLKLAILAFPIIMEHVSNIFKRRQFKYIGSAMHLVCLVFYVYIFKVIVNHLLTNKEDKFGHFEPHGNYPNDDGNYNPGYNRPKRRKKDHRRYEDGNQYQDEEIVEV</sequence>
<comment type="caution">
    <text evidence="3">The sequence shown here is derived from an EMBL/GenBank/DDBJ whole genome shotgun (WGS) entry which is preliminary data.</text>
</comment>
<evidence type="ECO:0000256" key="1">
    <source>
        <dbReference type="SAM" id="MobiDB-lite"/>
    </source>
</evidence>
<evidence type="ECO:0000313" key="4">
    <source>
        <dbReference type="Proteomes" id="UP000076004"/>
    </source>
</evidence>
<dbReference type="VEuPathDB" id="PlasmoDB:PGSY75_1353100"/>
<feature type="transmembrane region" description="Helical" evidence="2">
    <location>
        <begin position="42"/>
        <end position="62"/>
    </location>
</feature>